<dbReference type="OrthoDB" id="2112242at2"/>
<sequence length="245" mass="27864">MKKTITLVMIGLILLISVSSVRAKSVRRGDIVAVNVSQGTILLKNNKQIQEYNLALNAIIKLNGKDVNLSALKPINSTSFQEAKIKLNQQGKIEVINSFYQVIPIIVERIRVNLIIVKNLNTKIKRVFNLNKDFKLIRNNFLTDQSNIRVGDQGIAILGINNQLKKLVVQHYQTSGIITDINYQKKEITVNVGTRLKPQLKSFSITKRSKLKRGKRLIKFKQLVVNSWIKIEGKKQVKLAIMRKI</sequence>
<dbReference type="RefSeq" id="WP_015328074.1">
    <property type="nucleotide sequence ID" value="NC_019978.1"/>
</dbReference>
<dbReference type="Proteomes" id="UP000010880">
    <property type="component" value="Chromosome"/>
</dbReference>
<dbReference type="STRING" id="748449.Halha_2486"/>
<dbReference type="HOGENOM" id="CLU_1132348_0_0_9"/>
<dbReference type="EMBL" id="CP003359">
    <property type="protein sequence ID" value="AGB42360.1"/>
    <property type="molecule type" value="Genomic_DNA"/>
</dbReference>
<keyword evidence="2" id="KW-1185">Reference proteome</keyword>
<proteinExistence type="predicted"/>
<protein>
    <submittedName>
        <fullName evidence="1">Uncharacterized protein</fullName>
    </submittedName>
</protein>
<dbReference type="KEGG" id="hhl:Halha_2486"/>
<dbReference type="AlphaFoldDB" id="L0KCU6"/>
<name>L0KCU6_HALHC</name>
<reference evidence="2" key="1">
    <citation type="submission" date="2012-02" db="EMBL/GenBank/DDBJ databases">
        <title>The complete genome of Halobacteroides halobius DSM 5150.</title>
        <authorList>
            <person name="Lucas S."/>
            <person name="Copeland A."/>
            <person name="Lapidus A."/>
            <person name="Glavina del Rio T."/>
            <person name="Dalin E."/>
            <person name="Tice H."/>
            <person name="Bruce D."/>
            <person name="Goodwin L."/>
            <person name="Pitluck S."/>
            <person name="Peters L."/>
            <person name="Mikhailova N."/>
            <person name="Gu W."/>
            <person name="Kyrpides N."/>
            <person name="Mavromatis K."/>
            <person name="Ivanova N."/>
            <person name="Brettin T."/>
            <person name="Detter J.C."/>
            <person name="Han C."/>
            <person name="Larimer F."/>
            <person name="Land M."/>
            <person name="Hauser L."/>
            <person name="Markowitz V."/>
            <person name="Cheng J.-F."/>
            <person name="Hugenholtz P."/>
            <person name="Woyke T."/>
            <person name="Wu D."/>
            <person name="Tindall B."/>
            <person name="Pomrenke H."/>
            <person name="Brambilla E."/>
            <person name="Klenk H.-P."/>
            <person name="Eisen J.A."/>
        </authorList>
    </citation>
    <scope>NUCLEOTIDE SEQUENCE [LARGE SCALE GENOMIC DNA]</scope>
    <source>
        <strain evidence="2">ATCC 35273 / DSM 5150 / MD-1</strain>
    </source>
</reference>
<evidence type="ECO:0000313" key="2">
    <source>
        <dbReference type="Proteomes" id="UP000010880"/>
    </source>
</evidence>
<gene>
    <name evidence="1" type="ordered locus">Halha_2486</name>
</gene>
<evidence type="ECO:0000313" key="1">
    <source>
        <dbReference type="EMBL" id="AGB42360.1"/>
    </source>
</evidence>
<accession>L0KCU6</accession>
<organism evidence="1 2">
    <name type="scientific">Halobacteroides halobius (strain ATCC 35273 / DSM 5150 / MD-1)</name>
    <dbReference type="NCBI Taxonomy" id="748449"/>
    <lineage>
        <taxon>Bacteria</taxon>
        <taxon>Bacillati</taxon>
        <taxon>Bacillota</taxon>
        <taxon>Clostridia</taxon>
        <taxon>Halanaerobiales</taxon>
        <taxon>Halobacteroidaceae</taxon>
        <taxon>Halobacteroides</taxon>
    </lineage>
</organism>